<protein>
    <submittedName>
        <fullName evidence="1">Uncharacterized protein</fullName>
    </submittedName>
</protein>
<sequence>MENYGYLYLGLVFLREQFHYTGTGFKSSFNYTIGAEKKKSFVYTRKFYCGNHKKKLNTKVDNYISIIIYIGIRIKEEKIFLINILSGHKIGTFIL</sequence>
<organism evidence="1 2">
    <name type="scientific">Diversispora epigaea</name>
    <dbReference type="NCBI Taxonomy" id="1348612"/>
    <lineage>
        <taxon>Eukaryota</taxon>
        <taxon>Fungi</taxon>
        <taxon>Fungi incertae sedis</taxon>
        <taxon>Mucoromycota</taxon>
        <taxon>Glomeromycotina</taxon>
        <taxon>Glomeromycetes</taxon>
        <taxon>Diversisporales</taxon>
        <taxon>Diversisporaceae</taxon>
        <taxon>Diversispora</taxon>
    </lineage>
</organism>
<keyword evidence="2" id="KW-1185">Reference proteome</keyword>
<reference evidence="1 2" key="1">
    <citation type="submission" date="2018-08" db="EMBL/GenBank/DDBJ databases">
        <title>Genome and evolution of the arbuscular mycorrhizal fungus Diversispora epigaea (formerly Glomus versiforme) and its bacterial endosymbionts.</title>
        <authorList>
            <person name="Sun X."/>
            <person name="Fei Z."/>
            <person name="Harrison M."/>
        </authorList>
    </citation>
    <scope>NUCLEOTIDE SEQUENCE [LARGE SCALE GENOMIC DNA]</scope>
    <source>
        <strain evidence="1 2">IT104</strain>
    </source>
</reference>
<evidence type="ECO:0000313" key="2">
    <source>
        <dbReference type="Proteomes" id="UP000266861"/>
    </source>
</evidence>
<gene>
    <name evidence="1" type="ORF">Glove_395g74</name>
</gene>
<proteinExistence type="predicted"/>
<evidence type="ECO:0000313" key="1">
    <source>
        <dbReference type="EMBL" id="RHZ57003.1"/>
    </source>
</evidence>
<dbReference type="Proteomes" id="UP000266861">
    <property type="component" value="Unassembled WGS sequence"/>
</dbReference>
<name>A0A397H6E9_9GLOM</name>
<dbReference type="AlphaFoldDB" id="A0A397H6E9"/>
<comment type="caution">
    <text evidence="1">The sequence shown here is derived from an EMBL/GenBank/DDBJ whole genome shotgun (WGS) entry which is preliminary data.</text>
</comment>
<dbReference type="EMBL" id="PQFF01000352">
    <property type="protein sequence ID" value="RHZ57003.1"/>
    <property type="molecule type" value="Genomic_DNA"/>
</dbReference>
<accession>A0A397H6E9</accession>